<dbReference type="EMBL" id="BJXB01000005">
    <property type="protein sequence ID" value="GEM45783.1"/>
    <property type="molecule type" value="Genomic_DNA"/>
</dbReference>
<name>A0A511MYX7_DEIC1</name>
<dbReference type="Pfam" id="PF03551">
    <property type="entry name" value="PadR"/>
    <property type="match status" value="1"/>
</dbReference>
<dbReference type="Proteomes" id="UP000321306">
    <property type="component" value="Unassembled WGS sequence"/>
</dbReference>
<sequence>MLTPQPERWFHGYEMAQTLSMKSGTLYPLLIRLEGEGWLESRWDDSTPRRHLYRLSDQGKMLAAGWLERHPQRVQMLKGVFT</sequence>
<dbReference type="InterPro" id="IPR052509">
    <property type="entry name" value="Metal_resp_DNA-bind_regulator"/>
</dbReference>
<dbReference type="PANTHER" id="PTHR33169:SF14">
    <property type="entry name" value="TRANSCRIPTIONAL REGULATOR RV3488"/>
    <property type="match status" value="1"/>
</dbReference>
<dbReference type="InterPro" id="IPR036388">
    <property type="entry name" value="WH-like_DNA-bd_sf"/>
</dbReference>
<dbReference type="SUPFAM" id="SSF46785">
    <property type="entry name" value="Winged helix' DNA-binding domain"/>
    <property type="match status" value="1"/>
</dbReference>
<keyword evidence="3" id="KW-1185">Reference proteome</keyword>
<dbReference type="InterPro" id="IPR036390">
    <property type="entry name" value="WH_DNA-bd_sf"/>
</dbReference>
<dbReference type="Gene3D" id="1.10.10.10">
    <property type="entry name" value="Winged helix-like DNA-binding domain superfamily/Winged helix DNA-binding domain"/>
    <property type="match status" value="1"/>
</dbReference>
<proteinExistence type="predicted"/>
<evidence type="ECO:0000313" key="2">
    <source>
        <dbReference type="EMBL" id="GEM45783.1"/>
    </source>
</evidence>
<evidence type="ECO:0000313" key="3">
    <source>
        <dbReference type="Proteomes" id="UP000321306"/>
    </source>
</evidence>
<reference evidence="2 3" key="1">
    <citation type="submission" date="2019-07" db="EMBL/GenBank/DDBJ databases">
        <title>Whole genome shotgun sequence of Deinococcus cellulosilyticus NBRC 106333.</title>
        <authorList>
            <person name="Hosoyama A."/>
            <person name="Uohara A."/>
            <person name="Ohji S."/>
            <person name="Ichikawa N."/>
        </authorList>
    </citation>
    <scope>NUCLEOTIDE SEQUENCE [LARGE SCALE GENOMIC DNA]</scope>
    <source>
        <strain evidence="2 3">NBRC 106333</strain>
    </source>
</reference>
<dbReference type="AlphaFoldDB" id="A0A511MYX7"/>
<organism evidence="2 3">
    <name type="scientific">Deinococcus cellulosilyticus (strain DSM 18568 / NBRC 106333 / KACC 11606 / 5516J-15)</name>
    <dbReference type="NCBI Taxonomy" id="1223518"/>
    <lineage>
        <taxon>Bacteria</taxon>
        <taxon>Thermotogati</taxon>
        <taxon>Deinococcota</taxon>
        <taxon>Deinococci</taxon>
        <taxon>Deinococcales</taxon>
        <taxon>Deinococcaceae</taxon>
        <taxon>Deinococcus</taxon>
    </lineage>
</organism>
<dbReference type="PANTHER" id="PTHR33169">
    <property type="entry name" value="PADR-FAMILY TRANSCRIPTIONAL REGULATOR"/>
    <property type="match status" value="1"/>
</dbReference>
<dbReference type="InterPro" id="IPR005149">
    <property type="entry name" value="Tscrpt_reg_PadR_N"/>
</dbReference>
<evidence type="ECO:0000259" key="1">
    <source>
        <dbReference type="Pfam" id="PF03551"/>
    </source>
</evidence>
<feature type="domain" description="Transcription regulator PadR N-terminal" evidence="1">
    <location>
        <begin position="11"/>
        <end position="61"/>
    </location>
</feature>
<gene>
    <name evidence="2" type="ORF">DC3_14180</name>
</gene>
<accession>A0A511MYX7</accession>
<comment type="caution">
    <text evidence="2">The sequence shown here is derived from an EMBL/GenBank/DDBJ whole genome shotgun (WGS) entry which is preliminary data.</text>
</comment>
<protein>
    <recommendedName>
        <fullName evidence="1">Transcription regulator PadR N-terminal domain-containing protein</fullName>
    </recommendedName>
</protein>